<evidence type="ECO:0000313" key="1">
    <source>
        <dbReference type="EMBL" id="RXI09512.1"/>
    </source>
</evidence>
<organism evidence="1 2">
    <name type="scientific">Malus domestica</name>
    <name type="common">Apple</name>
    <name type="synonym">Pyrus malus</name>
    <dbReference type="NCBI Taxonomy" id="3750"/>
    <lineage>
        <taxon>Eukaryota</taxon>
        <taxon>Viridiplantae</taxon>
        <taxon>Streptophyta</taxon>
        <taxon>Embryophyta</taxon>
        <taxon>Tracheophyta</taxon>
        <taxon>Spermatophyta</taxon>
        <taxon>Magnoliopsida</taxon>
        <taxon>eudicotyledons</taxon>
        <taxon>Gunneridae</taxon>
        <taxon>Pentapetalae</taxon>
        <taxon>rosids</taxon>
        <taxon>fabids</taxon>
        <taxon>Rosales</taxon>
        <taxon>Rosaceae</taxon>
        <taxon>Amygdaloideae</taxon>
        <taxon>Maleae</taxon>
        <taxon>Malus</taxon>
    </lineage>
</organism>
<proteinExistence type="predicted"/>
<accession>A0A498KUS9</accession>
<keyword evidence="2" id="KW-1185">Reference proteome</keyword>
<evidence type="ECO:0000313" key="2">
    <source>
        <dbReference type="Proteomes" id="UP000290289"/>
    </source>
</evidence>
<sequence>MKNKVCYVLIWSWATSHIANWFYGGTPISSWYQSGLSSCEAKRPHAFHVTQLLSTCRLENPPHVCHMCGSTRQCKQHKSLFSRKKIKKDACFVSKLYRTDDSSRAARYASGSGNGK</sequence>
<dbReference type="Proteomes" id="UP000290289">
    <property type="component" value="Unassembled WGS sequence"/>
</dbReference>
<dbReference type="EMBL" id="RDQH01000323">
    <property type="protein sequence ID" value="RXI09512.1"/>
    <property type="molecule type" value="Genomic_DNA"/>
</dbReference>
<reference evidence="1 2" key="1">
    <citation type="submission" date="2018-10" db="EMBL/GenBank/DDBJ databases">
        <title>A high-quality apple genome assembly.</title>
        <authorList>
            <person name="Hu J."/>
        </authorList>
    </citation>
    <scope>NUCLEOTIDE SEQUENCE [LARGE SCALE GENOMIC DNA]</scope>
    <source>
        <strain evidence="2">cv. HFTH1</strain>
        <tissue evidence="1">Young leaf</tissue>
    </source>
</reference>
<comment type="caution">
    <text evidence="1">The sequence shown here is derived from an EMBL/GenBank/DDBJ whole genome shotgun (WGS) entry which is preliminary data.</text>
</comment>
<protein>
    <submittedName>
        <fullName evidence="1">Uncharacterized protein</fullName>
    </submittedName>
</protein>
<dbReference type="AlphaFoldDB" id="A0A498KUS9"/>
<gene>
    <name evidence="1" type="ORF">DVH24_006146</name>
</gene>
<name>A0A498KUS9_MALDO</name>